<sequence>MASAEPAENTPNPEETMEHIPEVDVGADGTAEQNIRNSGDGGSSGPTHLDKGNESSDQHTDKEKIIKALGELMNNIRMVEDIPECLHGEPLTCLKEETKQTMMYFLDPESDVMTGEGKCKDYRGVAEWANLDTAFCKYITDIGLKNKINDVLSMWIKGSDERRIPDPTIGNLRKCLIEIDRPDALSTLAPKIAMDAIAWQKTRLEAHTNESQKQDTSWQLTRHDVAVNRKTFYTCCLVFADQDEGMARLIMRLFTKCYPDTLFFLPRFDLKGGKYEKQATAQVIQERCGGKVVFLVSEYFAASPVCLFTVQFCKELDMESNEGNLLPVILSNNELDIPHVLRGIHGLKWYNRVMRRRFLEQLVESVLRPSVTPEEYGEIKTRLETLLSEHEREFLCDPPYAQGIPPPQPRHVFYPEPDPPLLQNAFQPPNNLDIDDDDALIDIEVTLPAGQNGTARKGRNGGSVSGFFKRLFSRKR</sequence>
<dbReference type="InterPro" id="IPR035897">
    <property type="entry name" value="Toll_tir_struct_dom_sf"/>
</dbReference>
<protein>
    <recommendedName>
        <fullName evidence="4">TIR domain-containing protein</fullName>
    </recommendedName>
</protein>
<evidence type="ECO:0000313" key="3">
    <source>
        <dbReference type="Proteomes" id="UP000828390"/>
    </source>
</evidence>
<reference evidence="2" key="2">
    <citation type="submission" date="2020-11" db="EMBL/GenBank/DDBJ databases">
        <authorList>
            <person name="McCartney M.A."/>
            <person name="Auch B."/>
            <person name="Kono T."/>
            <person name="Mallez S."/>
            <person name="Becker A."/>
            <person name="Gohl D.M."/>
            <person name="Silverstein K.A.T."/>
            <person name="Koren S."/>
            <person name="Bechman K.B."/>
            <person name="Herman A."/>
            <person name="Abrahante J.E."/>
            <person name="Garbe J."/>
        </authorList>
    </citation>
    <scope>NUCLEOTIDE SEQUENCE</scope>
    <source>
        <strain evidence="2">Duluth1</strain>
        <tissue evidence="2">Whole animal</tissue>
    </source>
</reference>
<dbReference type="Gene3D" id="1.10.533.10">
    <property type="entry name" value="Death Domain, Fas"/>
    <property type="match status" value="1"/>
</dbReference>
<dbReference type="AlphaFoldDB" id="A0A9D4BMF2"/>
<gene>
    <name evidence="2" type="ORF">DPMN_076468</name>
</gene>
<keyword evidence="3" id="KW-1185">Reference proteome</keyword>
<proteinExistence type="predicted"/>
<dbReference type="Gene3D" id="3.40.50.10140">
    <property type="entry name" value="Toll/interleukin-1 receptor homology (TIR) domain"/>
    <property type="match status" value="1"/>
</dbReference>
<dbReference type="Proteomes" id="UP000828390">
    <property type="component" value="Unassembled WGS sequence"/>
</dbReference>
<feature type="compositionally biased region" description="Basic and acidic residues" evidence="1">
    <location>
        <begin position="48"/>
        <end position="61"/>
    </location>
</feature>
<organism evidence="2 3">
    <name type="scientific">Dreissena polymorpha</name>
    <name type="common">Zebra mussel</name>
    <name type="synonym">Mytilus polymorpha</name>
    <dbReference type="NCBI Taxonomy" id="45954"/>
    <lineage>
        <taxon>Eukaryota</taxon>
        <taxon>Metazoa</taxon>
        <taxon>Spiralia</taxon>
        <taxon>Lophotrochozoa</taxon>
        <taxon>Mollusca</taxon>
        <taxon>Bivalvia</taxon>
        <taxon>Autobranchia</taxon>
        <taxon>Heteroconchia</taxon>
        <taxon>Euheterodonta</taxon>
        <taxon>Imparidentia</taxon>
        <taxon>Neoheterodontei</taxon>
        <taxon>Myida</taxon>
        <taxon>Dreissenoidea</taxon>
        <taxon>Dreissenidae</taxon>
        <taxon>Dreissena</taxon>
    </lineage>
</organism>
<evidence type="ECO:0000313" key="2">
    <source>
        <dbReference type="EMBL" id="KAH3701479.1"/>
    </source>
</evidence>
<evidence type="ECO:0008006" key="4">
    <source>
        <dbReference type="Google" id="ProtNLM"/>
    </source>
</evidence>
<dbReference type="EMBL" id="JAIWYP010000015">
    <property type="protein sequence ID" value="KAH3701479.1"/>
    <property type="molecule type" value="Genomic_DNA"/>
</dbReference>
<feature type="compositionally biased region" description="Low complexity" evidence="1">
    <location>
        <begin position="1"/>
        <end position="14"/>
    </location>
</feature>
<dbReference type="SUPFAM" id="SSF52200">
    <property type="entry name" value="Toll/Interleukin receptor TIR domain"/>
    <property type="match status" value="1"/>
</dbReference>
<dbReference type="InterPro" id="IPR011029">
    <property type="entry name" value="DEATH-like_dom_sf"/>
</dbReference>
<comment type="caution">
    <text evidence="2">The sequence shown here is derived from an EMBL/GenBank/DDBJ whole genome shotgun (WGS) entry which is preliminary data.</text>
</comment>
<feature type="region of interest" description="Disordered" evidence="1">
    <location>
        <begin position="1"/>
        <end position="61"/>
    </location>
</feature>
<name>A0A9D4BMF2_DREPO</name>
<evidence type="ECO:0000256" key="1">
    <source>
        <dbReference type="SAM" id="MobiDB-lite"/>
    </source>
</evidence>
<reference evidence="2" key="1">
    <citation type="journal article" date="2019" name="bioRxiv">
        <title>The Genome of the Zebra Mussel, Dreissena polymorpha: A Resource for Invasive Species Research.</title>
        <authorList>
            <person name="McCartney M.A."/>
            <person name="Auch B."/>
            <person name="Kono T."/>
            <person name="Mallez S."/>
            <person name="Zhang Y."/>
            <person name="Obille A."/>
            <person name="Becker A."/>
            <person name="Abrahante J.E."/>
            <person name="Garbe J."/>
            <person name="Badalamenti J.P."/>
            <person name="Herman A."/>
            <person name="Mangelson H."/>
            <person name="Liachko I."/>
            <person name="Sullivan S."/>
            <person name="Sone E.D."/>
            <person name="Koren S."/>
            <person name="Silverstein K.A.T."/>
            <person name="Beckman K.B."/>
            <person name="Gohl D.M."/>
        </authorList>
    </citation>
    <scope>NUCLEOTIDE SEQUENCE</scope>
    <source>
        <strain evidence="2">Duluth1</strain>
        <tissue evidence="2">Whole animal</tissue>
    </source>
</reference>
<accession>A0A9D4BMF2</accession>